<dbReference type="EMBL" id="JAHHGM010000003">
    <property type="protein sequence ID" value="MBT2988228.1"/>
    <property type="molecule type" value="Genomic_DNA"/>
</dbReference>
<evidence type="ECO:0000256" key="7">
    <source>
        <dbReference type="ARBA" id="ARBA00048696"/>
    </source>
</evidence>
<proteinExistence type="predicted"/>
<keyword evidence="2" id="KW-0548">Nucleotidyltransferase</keyword>
<comment type="catalytic activity">
    <reaction evidence="6">
        <text>L-threonyl-[protein] + ATP = 3-O-(5'-adenylyl)-L-threonyl-[protein] + diphosphate</text>
        <dbReference type="Rhea" id="RHEA:54292"/>
        <dbReference type="Rhea" id="RHEA-COMP:11060"/>
        <dbReference type="Rhea" id="RHEA-COMP:13847"/>
        <dbReference type="ChEBI" id="CHEBI:30013"/>
        <dbReference type="ChEBI" id="CHEBI:30616"/>
        <dbReference type="ChEBI" id="CHEBI:33019"/>
        <dbReference type="ChEBI" id="CHEBI:138113"/>
        <dbReference type="EC" id="2.7.7.108"/>
    </reaction>
</comment>
<organism evidence="9 10">
    <name type="scientific">Candidatus Thiodiazotropha taylori</name>
    <dbReference type="NCBI Taxonomy" id="2792791"/>
    <lineage>
        <taxon>Bacteria</taxon>
        <taxon>Pseudomonadati</taxon>
        <taxon>Pseudomonadota</taxon>
        <taxon>Gammaproteobacteria</taxon>
        <taxon>Chromatiales</taxon>
        <taxon>Sedimenticolaceae</taxon>
        <taxon>Candidatus Thiodiazotropha</taxon>
    </lineage>
</organism>
<dbReference type="AlphaFoldDB" id="A0A944M6U4"/>
<dbReference type="PANTHER" id="PTHR39560:SF1">
    <property type="entry name" value="PROTEIN ADENYLYLTRANSFERASE FIC-RELATED"/>
    <property type="match status" value="1"/>
</dbReference>
<comment type="catalytic activity">
    <reaction evidence="7">
        <text>L-tyrosyl-[protein] + ATP = O-(5'-adenylyl)-L-tyrosyl-[protein] + diphosphate</text>
        <dbReference type="Rhea" id="RHEA:54288"/>
        <dbReference type="Rhea" id="RHEA-COMP:10136"/>
        <dbReference type="Rhea" id="RHEA-COMP:13846"/>
        <dbReference type="ChEBI" id="CHEBI:30616"/>
        <dbReference type="ChEBI" id="CHEBI:33019"/>
        <dbReference type="ChEBI" id="CHEBI:46858"/>
        <dbReference type="ChEBI" id="CHEBI:83624"/>
        <dbReference type="EC" id="2.7.7.108"/>
    </reaction>
</comment>
<evidence type="ECO:0000313" key="10">
    <source>
        <dbReference type="Proteomes" id="UP000770889"/>
    </source>
</evidence>
<dbReference type="Pfam" id="PF02661">
    <property type="entry name" value="Fic"/>
    <property type="match status" value="1"/>
</dbReference>
<dbReference type="Gene3D" id="1.10.3290.10">
    <property type="entry name" value="Fido-like domain"/>
    <property type="match status" value="1"/>
</dbReference>
<sequence length="216" mass="24647">MKNEGRYNVSNSIEAQFEPGSEDTVLRNKLGITNPDEMDRVEAQALISATDGLIHEYDTEHQFRAADICHIHQTWLGNIYEWAGKYRSVNISKDDFTFAMAAQVPKLMGILEAEQLKKYTPCVFEDRNDVIRALAEVHTELLLIHPFREGNGRCSRILTSIMALQAGLPILDFSLISEEKKQDYISAVQNGMDQIYKPMEKLFEEIIENSIRTFSS</sequence>
<keyword evidence="4" id="KW-0067">ATP-binding</keyword>
<feature type="domain" description="Fido" evidence="8">
    <location>
        <begin position="63"/>
        <end position="205"/>
    </location>
</feature>
<dbReference type="InterPro" id="IPR036597">
    <property type="entry name" value="Fido-like_dom_sf"/>
</dbReference>
<dbReference type="EC" id="2.7.7.108" evidence="5"/>
<name>A0A944M6U4_9GAMM</name>
<evidence type="ECO:0000259" key="8">
    <source>
        <dbReference type="PROSITE" id="PS51459"/>
    </source>
</evidence>
<dbReference type="Proteomes" id="UP000770889">
    <property type="component" value="Unassembled WGS sequence"/>
</dbReference>
<reference evidence="9 10" key="1">
    <citation type="submission" date="2021-05" db="EMBL/GenBank/DDBJ databases">
        <title>Genetic and Functional Diversity in Clade A Lucinid endosymbionts from the Bahamas.</title>
        <authorList>
            <person name="Giani N.M."/>
            <person name="Engel A.S."/>
            <person name="Campbell B.J."/>
        </authorList>
    </citation>
    <scope>NUCLEOTIDE SEQUENCE [LARGE SCALE GENOMIC DNA]</scope>
    <source>
        <strain evidence="9">LUC16012Gg_MoonRockCtena</strain>
    </source>
</reference>
<evidence type="ECO:0000313" key="9">
    <source>
        <dbReference type="EMBL" id="MBT2988228.1"/>
    </source>
</evidence>
<comment type="caution">
    <text evidence="9">The sequence shown here is derived from an EMBL/GenBank/DDBJ whole genome shotgun (WGS) entry which is preliminary data.</text>
</comment>
<evidence type="ECO:0000256" key="3">
    <source>
        <dbReference type="ARBA" id="ARBA00022741"/>
    </source>
</evidence>
<evidence type="ECO:0000256" key="2">
    <source>
        <dbReference type="ARBA" id="ARBA00022695"/>
    </source>
</evidence>
<accession>A0A944M6U4</accession>
<evidence type="ECO:0000256" key="6">
    <source>
        <dbReference type="ARBA" id="ARBA00047939"/>
    </source>
</evidence>
<evidence type="ECO:0000256" key="4">
    <source>
        <dbReference type="ARBA" id="ARBA00022840"/>
    </source>
</evidence>
<dbReference type="PROSITE" id="PS51459">
    <property type="entry name" value="FIDO"/>
    <property type="match status" value="1"/>
</dbReference>
<keyword evidence="3" id="KW-0547">Nucleotide-binding</keyword>
<dbReference type="SUPFAM" id="SSF140931">
    <property type="entry name" value="Fic-like"/>
    <property type="match status" value="1"/>
</dbReference>
<dbReference type="GO" id="GO:0070733">
    <property type="term" value="F:AMPylase activity"/>
    <property type="evidence" value="ECO:0007669"/>
    <property type="project" value="UniProtKB-EC"/>
</dbReference>
<keyword evidence="1" id="KW-0808">Transferase</keyword>
<evidence type="ECO:0000256" key="5">
    <source>
        <dbReference type="ARBA" id="ARBA00034531"/>
    </source>
</evidence>
<dbReference type="GO" id="GO:0005524">
    <property type="term" value="F:ATP binding"/>
    <property type="evidence" value="ECO:0007669"/>
    <property type="project" value="UniProtKB-KW"/>
</dbReference>
<protein>
    <recommendedName>
        <fullName evidence="5">protein adenylyltransferase</fullName>
        <ecNumber evidence="5">2.7.7.108</ecNumber>
    </recommendedName>
</protein>
<dbReference type="InterPro" id="IPR003812">
    <property type="entry name" value="Fido"/>
</dbReference>
<gene>
    <name evidence="9" type="ORF">KME65_04635</name>
</gene>
<dbReference type="PANTHER" id="PTHR39560">
    <property type="entry name" value="PROTEIN ADENYLYLTRANSFERASE FIC-RELATED"/>
    <property type="match status" value="1"/>
</dbReference>
<evidence type="ECO:0000256" key="1">
    <source>
        <dbReference type="ARBA" id="ARBA00022679"/>
    </source>
</evidence>
<dbReference type="GO" id="GO:0051302">
    <property type="term" value="P:regulation of cell division"/>
    <property type="evidence" value="ECO:0007669"/>
    <property type="project" value="TreeGrafter"/>
</dbReference>